<name>A0A2J7QWQ2_9NEOP</name>
<proteinExistence type="predicted"/>
<dbReference type="OrthoDB" id="10070927at2759"/>
<comment type="caution">
    <text evidence="8">The sequence shown here is derived from an EMBL/GenBank/DDBJ whole genome shotgun (WGS) entry which is preliminary data.</text>
</comment>
<dbReference type="GO" id="GO:0006357">
    <property type="term" value="P:regulation of transcription by RNA polymerase II"/>
    <property type="evidence" value="ECO:0007669"/>
    <property type="project" value="TreeGrafter"/>
</dbReference>
<dbReference type="CDD" id="cd22016">
    <property type="entry name" value="HMG-box_NHP10-like"/>
    <property type="match status" value="1"/>
</dbReference>
<feature type="compositionally biased region" description="Basic and acidic residues" evidence="6">
    <location>
        <begin position="151"/>
        <end position="162"/>
    </location>
</feature>
<dbReference type="GO" id="GO:0005634">
    <property type="term" value="C:nucleus"/>
    <property type="evidence" value="ECO:0007669"/>
    <property type="project" value="UniProtKB-SubCell"/>
</dbReference>
<dbReference type="SMART" id="SM00398">
    <property type="entry name" value="HMG"/>
    <property type="match status" value="1"/>
</dbReference>
<evidence type="ECO:0000256" key="3">
    <source>
        <dbReference type="ARBA" id="ARBA00023242"/>
    </source>
</evidence>
<evidence type="ECO:0000256" key="6">
    <source>
        <dbReference type="SAM" id="MobiDB-lite"/>
    </source>
</evidence>
<dbReference type="Gene3D" id="1.10.30.10">
    <property type="entry name" value="High mobility group box domain"/>
    <property type="match status" value="1"/>
</dbReference>
<dbReference type="AlphaFoldDB" id="A0A2J7QWQ2"/>
<dbReference type="GO" id="GO:0003677">
    <property type="term" value="F:DNA binding"/>
    <property type="evidence" value="ECO:0007669"/>
    <property type="project" value="UniProtKB-UniRule"/>
</dbReference>
<keyword evidence="9" id="KW-1185">Reference proteome</keyword>
<evidence type="ECO:0000259" key="7">
    <source>
        <dbReference type="PROSITE" id="PS50118"/>
    </source>
</evidence>
<dbReference type="SUPFAM" id="SSF47095">
    <property type="entry name" value="HMG-box"/>
    <property type="match status" value="1"/>
</dbReference>
<feature type="DNA-binding region" description="HMG box" evidence="4">
    <location>
        <begin position="163"/>
        <end position="239"/>
    </location>
</feature>
<evidence type="ECO:0000256" key="4">
    <source>
        <dbReference type="PROSITE-ProRule" id="PRU00267"/>
    </source>
</evidence>
<dbReference type="Pfam" id="PF24245">
    <property type="entry name" value="INO80F"/>
    <property type="match status" value="1"/>
</dbReference>
<dbReference type="EMBL" id="NEVH01009422">
    <property type="protein sequence ID" value="PNF33017.1"/>
    <property type="molecule type" value="Genomic_DNA"/>
</dbReference>
<evidence type="ECO:0000256" key="5">
    <source>
        <dbReference type="SAM" id="Coils"/>
    </source>
</evidence>
<dbReference type="InterPro" id="IPR009071">
    <property type="entry name" value="HMG_box_dom"/>
</dbReference>
<dbReference type="PANTHER" id="PTHR48112:SF22">
    <property type="entry name" value="MITOCHONDRIAL TRANSCRIPTION FACTOR A, ISOFORM B"/>
    <property type="match status" value="1"/>
</dbReference>
<dbReference type="InterPro" id="IPR036910">
    <property type="entry name" value="HMG_box_dom_sf"/>
</dbReference>
<evidence type="ECO:0000313" key="8">
    <source>
        <dbReference type="EMBL" id="PNF33017.1"/>
    </source>
</evidence>
<protein>
    <recommendedName>
        <fullName evidence="7">HMG box domain-containing protein</fullName>
    </recommendedName>
</protein>
<dbReference type="PROSITE" id="PS50118">
    <property type="entry name" value="HMG_BOX_2"/>
    <property type="match status" value="1"/>
</dbReference>
<feature type="domain" description="HMG box" evidence="7">
    <location>
        <begin position="163"/>
        <end position="239"/>
    </location>
</feature>
<dbReference type="InterPro" id="IPR050342">
    <property type="entry name" value="HMGB"/>
</dbReference>
<organism evidence="8 9">
    <name type="scientific">Cryptotermes secundus</name>
    <dbReference type="NCBI Taxonomy" id="105785"/>
    <lineage>
        <taxon>Eukaryota</taxon>
        <taxon>Metazoa</taxon>
        <taxon>Ecdysozoa</taxon>
        <taxon>Arthropoda</taxon>
        <taxon>Hexapoda</taxon>
        <taxon>Insecta</taxon>
        <taxon>Pterygota</taxon>
        <taxon>Neoptera</taxon>
        <taxon>Polyneoptera</taxon>
        <taxon>Dictyoptera</taxon>
        <taxon>Blattodea</taxon>
        <taxon>Blattoidea</taxon>
        <taxon>Termitoidae</taxon>
        <taxon>Kalotermitidae</taxon>
        <taxon>Cryptotermitinae</taxon>
        <taxon>Cryptotermes</taxon>
    </lineage>
</organism>
<sequence>MGGTRSMQRRHEKFTENNGQRTRKDETTWKTWEQMGRYLNVTSRNEVRVVNKDNERLVHRIQQVRKLLRRSRKERKFLMDRLDQRGDNWRNVQLPIPLDEPLNTPSTVKPDKNQHQKVGTGSTTKSTSSADKGGKKNTVSSSGGTKRKSGKNNEKVERDPNAPKRPANPFFQFCQEQRPIVMERLGLQQKSGEAEPSKQELTRQLASKWNTLLPEDKKVYYDMYEKSKEKYAVEMQLYSSRTKPPSDDIPT</sequence>
<reference evidence="8 9" key="1">
    <citation type="submission" date="2017-12" db="EMBL/GenBank/DDBJ databases">
        <title>Hemimetabolous genomes reveal molecular basis of termite eusociality.</title>
        <authorList>
            <person name="Harrison M.C."/>
            <person name="Jongepier E."/>
            <person name="Robertson H.M."/>
            <person name="Arning N."/>
            <person name="Bitard-Feildel T."/>
            <person name="Chao H."/>
            <person name="Childers C.P."/>
            <person name="Dinh H."/>
            <person name="Doddapaneni H."/>
            <person name="Dugan S."/>
            <person name="Gowin J."/>
            <person name="Greiner C."/>
            <person name="Han Y."/>
            <person name="Hu H."/>
            <person name="Hughes D.S.T."/>
            <person name="Huylmans A.-K."/>
            <person name="Kemena C."/>
            <person name="Kremer L.P.M."/>
            <person name="Lee S.L."/>
            <person name="Lopez-Ezquerra A."/>
            <person name="Mallet L."/>
            <person name="Monroy-Kuhn J.M."/>
            <person name="Moser A."/>
            <person name="Murali S.C."/>
            <person name="Muzny D.M."/>
            <person name="Otani S."/>
            <person name="Piulachs M.-D."/>
            <person name="Poelchau M."/>
            <person name="Qu J."/>
            <person name="Schaub F."/>
            <person name="Wada-Katsumata A."/>
            <person name="Worley K.C."/>
            <person name="Xie Q."/>
            <person name="Ylla G."/>
            <person name="Poulsen M."/>
            <person name="Gibbs R.A."/>
            <person name="Schal C."/>
            <person name="Richards S."/>
            <person name="Belles X."/>
            <person name="Korb J."/>
            <person name="Bornberg-Bauer E."/>
        </authorList>
    </citation>
    <scope>NUCLEOTIDE SEQUENCE [LARGE SCALE GENOMIC DNA]</scope>
    <source>
        <tissue evidence="8">Whole body</tissue>
    </source>
</reference>
<feature type="region of interest" description="Disordered" evidence="6">
    <location>
        <begin position="1"/>
        <end position="27"/>
    </location>
</feature>
<comment type="subcellular location">
    <subcellularLocation>
        <location evidence="1">Nucleus</location>
    </subcellularLocation>
</comment>
<evidence type="ECO:0000313" key="9">
    <source>
        <dbReference type="Proteomes" id="UP000235965"/>
    </source>
</evidence>
<keyword evidence="3 4" id="KW-0539">Nucleus</keyword>
<gene>
    <name evidence="8" type="ORF">B7P43_G16378</name>
</gene>
<dbReference type="Proteomes" id="UP000235965">
    <property type="component" value="Unassembled WGS sequence"/>
</dbReference>
<keyword evidence="5" id="KW-0175">Coiled coil</keyword>
<dbReference type="InterPro" id="IPR056513">
    <property type="entry name" value="INO80F"/>
</dbReference>
<dbReference type="Pfam" id="PF00505">
    <property type="entry name" value="HMG_box"/>
    <property type="match status" value="1"/>
</dbReference>
<dbReference type="InParanoid" id="A0A2J7QWQ2"/>
<accession>A0A2J7QWQ2</accession>
<dbReference type="PANTHER" id="PTHR48112">
    <property type="entry name" value="HIGH MOBILITY GROUP PROTEIN DSP1"/>
    <property type="match status" value="1"/>
</dbReference>
<feature type="region of interest" description="Disordered" evidence="6">
    <location>
        <begin position="93"/>
        <end position="169"/>
    </location>
</feature>
<feature type="compositionally biased region" description="Low complexity" evidence="6">
    <location>
        <begin position="119"/>
        <end position="131"/>
    </location>
</feature>
<evidence type="ECO:0000256" key="1">
    <source>
        <dbReference type="ARBA" id="ARBA00004123"/>
    </source>
</evidence>
<evidence type="ECO:0000256" key="2">
    <source>
        <dbReference type="ARBA" id="ARBA00023125"/>
    </source>
</evidence>
<dbReference type="STRING" id="105785.A0A2J7QWQ2"/>
<feature type="coiled-coil region" evidence="5">
    <location>
        <begin position="54"/>
        <end position="81"/>
    </location>
</feature>
<keyword evidence="2 4" id="KW-0238">DNA-binding</keyword>